<gene>
    <name evidence="5" type="ORF">SEMRO_1151_G246780.1</name>
</gene>
<accession>A0A9N8EIW1</accession>
<evidence type="ECO:0000256" key="3">
    <source>
        <dbReference type="SAM" id="MobiDB-lite"/>
    </source>
</evidence>
<dbReference type="InterPro" id="IPR036188">
    <property type="entry name" value="FAD/NAD-bd_sf"/>
</dbReference>
<evidence type="ECO:0000256" key="1">
    <source>
        <dbReference type="ARBA" id="ARBA00023002"/>
    </source>
</evidence>
<proteinExistence type="predicted"/>
<dbReference type="Pfam" id="PF01494">
    <property type="entry name" value="FAD_binding_3"/>
    <property type="match status" value="2"/>
</dbReference>
<dbReference type="SUPFAM" id="SSF51905">
    <property type="entry name" value="FAD/NAD(P)-binding domain"/>
    <property type="match status" value="1"/>
</dbReference>
<dbReference type="EMBL" id="CAICTM010001149">
    <property type="protein sequence ID" value="CAB9520974.1"/>
    <property type="molecule type" value="Genomic_DNA"/>
</dbReference>
<feature type="domain" description="FAD-binding" evidence="4">
    <location>
        <begin position="310"/>
        <end position="368"/>
    </location>
</feature>
<keyword evidence="1" id="KW-0560">Oxidoreductase</keyword>
<keyword evidence="6" id="KW-1185">Reference proteome</keyword>
<dbReference type="GO" id="GO:0071949">
    <property type="term" value="F:FAD binding"/>
    <property type="evidence" value="ECO:0007669"/>
    <property type="project" value="InterPro"/>
</dbReference>
<evidence type="ECO:0000313" key="5">
    <source>
        <dbReference type="EMBL" id="CAB9520974.1"/>
    </source>
</evidence>
<name>A0A9N8EIW1_9STRA</name>
<organism evidence="5 6">
    <name type="scientific">Seminavis robusta</name>
    <dbReference type="NCBI Taxonomy" id="568900"/>
    <lineage>
        <taxon>Eukaryota</taxon>
        <taxon>Sar</taxon>
        <taxon>Stramenopiles</taxon>
        <taxon>Ochrophyta</taxon>
        <taxon>Bacillariophyta</taxon>
        <taxon>Bacillariophyceae</taxon>
        <taxon>Bacillariophycidae</taxon>
        <taxon>Naviculales</taxon>
        <taxon>Naviculaceae</taxon>
        <taxon>Seminavis</taxon>
    </lineage>
</organism>
<dbReference type="AlphaFoldDB" id="A0A9N8EIW1"/>
<dbReference type="PANTHER" id="PTHR13789:SF309">
    <property type="entry name" value="PUTATIVE (AFU_ORTHOLOGUE AFUA_6G14510)-RELATED"/>
    <property type="match status" value="1"/>
</dbReference>
<dbReference type="OrthoDB" id="655030at2759"/>
<dbReference type="InterPro" id="IPR050493">
    <property type="entry name" value="FAD-dep_Monooxygenase_BioMet"/>
</dbReference>
<evidence type="ECO:0000256" key="2">
    <source>
        <dbReference type="ARBA" id="ARBA00023033"/>
    </source>
</evidence>
<protein>
    <submittedName>
        <fullName evidence="5">Kynurenine 3-monooxygenase</fullName>
    </submittedName>
</protein>
<dbReference type="GO" id="GO:0004497">
    <property type="term" value="F:monooxygenase activity"/>
    <property type="evidence" value="ECO:0007669"/>
    <property type="project" value="UniProtKB-KW"/>
</dbReference>
<dbReference type="PRINTS" id="PR00420">
    <property type="entry name" value="RNGMNOXGNASE"/>
</dbReference>
<sequence>MMLSPHVAISGAGPAGLLMAILLSQAGVLVTVLEKSLVADPWTSKSYSINLNDRGLSALDHAGVLHQIQAVGMARHRVILELPNGQQQIIPRNPPNYSLTRPALVECLESILVAQAERVTIQRGVGVTNVVVCADQQQQLQVTLDNGSTLSCTHLIGADGKWSAVRNSFVDWREQFTVQAEPAFGIAMTPQKSPPRWAKDATTVFRAPQGAKYYILASPLPNNQYSISAICYDQVRQDHPWCLPREDQVANLESWEAEYGQDDDGNTETTGDDDHQKFVDQLGAMLQQELPLFFKDINGLETVSTARSHRRTSWLKPLVDQPQYCDSSGRVALIGDAAHAMTPAIGEGCNCALESAVSLKELIVAKQKEQQPLTVDDLTEAFREYGSKRPAEVMPIQAKSAENNRYKVPEASSSRK</sequence>
<evidence type="ECO:0000313" key="6">
    <source>
        <dbReference type="Proteomes" id="UP001153069"/>
    </source>
</evidence>
<feature type="domain" description="FAD-binding" evidence="4">
    <location>
        <begin position="7"/>
        <end position="190"/>
    </location>
</feature>
<feature type="region of interest" description="Disordered" evidence="3">
    <location>
        <begin position="393"/>
        <end position="416"/>
    </location>
</feature>
<dbReference type="PANTHER" id="PTHR13789">
    <property type="entry name" value="MONOOXYGENASE"/>
    <property type="match status" value="1"/>
</dbReference>
<dbReference type="Gene3D" id="3.50.50.60">
    <property type="entry name" value="FAD/NAD(P)-binding domain"/>
    <property type="match status" value="1"/>
</dbReference>
<dbReference type="InterPro" id="IPR002938">
    <property type="entry name" value="FAD-bd"/>
</dbReference>
<comment type="caution">
    <text evidence="5">The sequence shown here is derived from an EMBL/GenBank/DDBJ whole genome shotgun (WGS) entry which is preliminary data.</text>
</comment>
<keyword evidence="2" id="KW-0503">Monooxygenase</keyword>
<reference evidence="5" key="1">
    <citation type="submission" date="2020-06" db="EMBL/GenBank/DDBJ databases">
        <authorList>
            <consortium name="Plant Systems Biology data submission"/>
        </authorList>
    </citation>
    <scope>NUCLEOTIDE SEQUENCE</scope>
    <source>
        <strain evidence="5">D6</strain>
    </source>
</reference>
<evidence type="ECO:0000259" key="4">
    <source>
        <dbReference type="Pfam" id="PF01494"/>
    </source>
</evidence>
<dbReference type="Proteomes" id="UP001153069">
    <property type="component" value="Unassembled WGS sequence"/>
</dbReference>